<gene>
    <name evidence="2" type="ORF">S06H3_31716</name>
</gene>
<reference evidence="2" key="1">
    <citation type="journal article" date="2014" name="Front. Microbiol.">
        <title>High frequency of phylogenetically diverse reductive dehalogenase-homologous genes in deep subseafloor sedimentary metagenomes.</title>
        <authorList>
            <person name="Kawai M."/>
            <person name="Futagami T."/>
            <person name="Toyoda A."/>
            <person name="Takaki Y."/>
            <person name="Nishi S."/>
            <person name="Hori S."/>
            <person name="Arai W."/>
            <person name="Tsubouchi T."/>
            <person name="Morono Y."/>
            <person name="Uchiyama I."/>
            <person name="Ito T."/>
            <person name="Fujiyama A."/>
            <person name="Inagaki F."/>
            <person name="Takami H."/>
        </authorList>
    </citation>
    <scope>NUCLEOTIDE SEQUENCE</scope>
    <source>
        <strain evidence="2">Expedition CK06-06</strain>
    </source>
</reference>
<comment type="caution">
    <text evidence="2">The sequence shown here is derived from an EMBL/GenBank/DDBJ whole genome shotgun (WGS) entry which is preliminary data.</text>
</comment>
<dbReference type="AlphaFoldDB" id="X1NYL2"/>
<evidence type="ECO:0000313" key="2">
    <source>
        <dbReference type="EMBL" id="GAI23749.1"/>
    </source>
</evidence>
<organism evidence="2">
    <name type="scientific">marine sediment metagenome</name>
    <dbReference type="NCBI Taxonomy" id="412755"/>
    <lineage>
        <taxon>unclassified sequences</taxon>
        <taxon>metagenomes</taxon>
        <taxon>ecological metagenomes</taxon>
    </lineage>
</organism>
<accession>X1NYL2</accession>
<evidence type="ECO:0000256" key="1">
    <source>
        <dbReference type="SAM" id="MobiDB-lite"/>
    </source>
</evidence>
<name>X1NYL2_9ZZZZ</name>
<feature type="region of interest" description="Disordered" evidence="1">
    <location>
        <begin position="1"/>
        <end position="24"/>
    </location>
</feature>
<feature type="non-terminal residue" evidence="2">
    <location>
        <position position="215"/>
    </location>
</feature>
<protein>
    <submittedName>
        <fullName evidence="2">Uncharacterized protein</fullName>
    </submittedName>
</protein>
<dbReference type="EMBL" id="BARV01018796">
    <property type="protein sequence ID" value="GAI23749.1"/>
    <property type="molecule type" value="Genomic_DNA"/>
</dbReference>
<proteinExistence type="predicted"/>
<sequence>MSSIGDARQDRYDGTSTSMQEDEERWAPLRRRVRLIMLLHASESAGLAPIGILQLHSLAYLSNVLSPVWELRPLDGKVMKRRGGPFYPALQHDLDGLVSQGLVLITNLGYERDDYGRWRLDGAFHLNHNFADAVIRQYRNYEAEYHLATFIDELAFAFSALSEEDLQSVASEDATYADQLTSFGNVVDFGEWQTLNYSANAANYFDRLLSGGTLP</sequence>